<evidence type="ECO:0000313" key="3">
    <source>
        <dbReference type="Proteomes" id="UP001500353"/>
    </source>
</evidence>
<accession>A0ABP9LWG5</accession>
<name>A0ABP9LWG5_9FLAO</name>
<proteinExistence type="predicted"/>
<feature type="chain" id="PRO_5047320029" evidence="1">
    <location>
        <begin position="20"/>
        <end position="274"/>
    </location>
</feature>
<feature type="signal peptide" evidence="1">
    <location>
        <begin position="1"/>
        <end position="19"/>
    </location>
</feature>
<evidence type="ECO:0000313" key="2">
    <source>
        <dbReference type="EMBL" id="GAA5084860.1"/>
    </source>
</evidence>
<organism evidence="2 3">
    <name type="scientific">Chryseobacterium ginsengisoli</name>
    <dbReference type="NCBI Taxonomy" id="363853"/>
    <lineage>
        <taxon>Bacteria</taxon>
        <taxon>Pseudomonadati</taxon>
        <taxon>Bacteroidota</taxon>
        <taxon>Flavobacteriia</taxon>
        <taxon>Flavobacteriales</taxon>
        <taxon>Weeksellaceae</taxon>
        <taxon>Chryseobacterium group</taxon>
        <taxon>Chryseobacterium</taxon>
    </lineage>
</organism>
<evidence type="ECO:0000256" key="1">
    <source>
        <dbReference type="SAM" id="SignalP"/>
    </source>
</evidence>
<keyword evidence="1" id="KW-0732">Signal</keyword>
<sequence length="274" mass="28535">MKKKLILICSLVTFSASFAQVGVNTTNPQGIFHVDGAKDNNSTGAPNAAQQVNDFVVTSSGNVGIGTTTPASKMEINSGAANTSGLRLTNLTTASPVSNATGQAIGVDLLGNIVTYPNPTPVSVTTTEVAPTTFTAFNVTGPPALLETIVPGTEQTITIPAGSNRVVFINFMLGLDFTTTDGTGAGYFKATLYIDNVATNVFLTTQEPQARNSTNTAYIGGQQLQYTLNTITELTAGAHTLDIRMVRTFDNGSPVGTVNGLIPISISFNSSYLN</sequence>
<dbReference type="EMBL" id="BAABHX010000001">
    <property type="protein sequence ID" value="GAA5084860.1"/>
    <property type="molecule type" value="Genomic_DNA"/>
</dbReference>
<keyword evidence="3" id="KW-1185">Reference proteome</keyword>
<dbReference type="Proteomes" id="UP001500353">
    <property type="component" value="Unassembled WGS sequence"/>
</dbReference>
<comment type="caution">
    <text evidence="2">The sequence shown here is derived from an EMBL/GenBank/DDBJ whole genome shotgun (WGS) entry which is preliminary data.</text>
</comment>
<gene>
    <name evidence="2" type="ORF">GCM10023210_05110</name>
</gene>
<reference evidence="3" key="1">
    <citation type="journal article" date="2019" name="Int. J. Syst. Evol. Microbiol.">
        <title>The Global Catalogue of Microorganisms (GCM) 10K type strain sequencing project: providing services to taxonomists for standard genome sequencing and annotation.</title>
        <authorList>
            <consortium name="The Broad Institute Genomics Platform"/>
            <consortium name="The Broad Institute Genome Sequencing Center for Infectious Disease"/>
            <person name="Wu L."/>
            <person name="Ma J."/>
        </authorList>
    </citation>
    <scope>NUCLEOTIDE SEQUENCE [LARGE SCALE GENOMIC DNA]</scope>
    <source>
        <strain evidence="3">JCM 18019</strain>
    </source>
</reference>
<dbReference type="RefSeq" id="WP_345200112.1">
    <property type="nucleotide sequence ID" value="NZ_BAABHX010000001.1"/>
</dbReference>
<protein>
    <submittedName>
        <fullName evidence="2">Uncharacterized protein</fullName>
    </submittedName>
</protein>